<dbReference type="Pfam" id="PF24883">
    <property type="entry name" value="NPHP3_N"/>
    <property type="match status" value="1"/>
</dbReference>
<dbReference type="EMBL" id="MU006254">
    <property type="protein sequence ID" value="KAF2818298.1"/>
    <property type="molecule type" value="Genomic_DNA"/>
</dbReference>
<gene>
    <name evidence="6" type="ORF">CC86DRAFT_399327</name>
</gene>
<evidence type="ECO:0000256" key="1">
    <source>
        <dbReference type="ARBA" id="ARBA00022737"/>
    </source>
</evidence>
<keyword evidence="1" id="KW-0677">Repeat</keyword>
<dbReference type="Gene3D" id="3.40.50.300">
    <property type="entry name" value="P-loop containing nucleotide triphosphate hydrolases"/>
    <property type="match status" value="1"/>
</dbReference>
<feature type="repeat" description="ANK" evidence="2">
    <location>
        <begin position="888"/>
        <end position="920"/>
    </location>
</feature>
<dbReference type="PANTHER" id="PTHR10039">
    <property type="entry name" value="AMELOGENIN"/>
    <property type="match status" value="1"/>
</dbReference>
<accession>A0A6A6ZBS8</accession>
<dbReference type="Gene3D" id="1.25.40.20">
    <property type="entry name" value="Ankyrin repeat-containing domain"/>
    <property type="match status" value="1"/>
</dbReference>
<evidence type="ECO:0000259" key="5">
    <source>
        <dbReference type="Pfam" id="PF24883"/>
    </source>
</evidence>
<keyword evidence="3" id="KW-0175">Coiled coil</keyword>
<organism evidence="6 7">
    <name type="scientific">Ophiobolus disseminans</name>
    <dbReference type="NCBI Taxonomy" id="1469910"/>
    <lineage>
        <taxon>Eukaryota</taxon>
        <taxon>Fungi</taxon>
        <taxon>Dikarya</taxon>
        <taxon>Ascomycota</taxon>
        <taxon>Pezizomycotina</taxon>
        <taxon>Dothideomycetes</taxon>
        <taxon>Pleosporomycetidae</taxon>
        <taxon>Pleosporales</taxon>
        <taxon>Pleosporineae</taxon>
        <taxon>Phaeosphaeriaceae</taxon>
        <taxon>Ophiobolus</taxon>
    </lineage>
</organism>
<dbReference type="InterPro" id="IPR027417">
    <property type="entry name" value="P-loop_NTPase"/>
</dbReference>
<feature type="domain" description="Azaphilone pigments biosynthesis cluster protein L N-terminal" evidence="4">
    <location>
        <begin position="1"/>
        <end position="165"/>
    </location>
</feature>
<dbReference type="PANTHER" id="PTHR10039:SF15">
    <property type="entry name" value="NACHT DOMAIN-CONTAINING PROTEIN"/>
    <property type="match status" value="1"/>
</dbReference>
<evidence type="ECO:0000313" key="7">
    <source>
        <dbReference type="Proteomes" id="UP000799424"/>
    </source>
</evidence>
<dbReference type="InterPro" id="IPR056884">
    <property type="entry name" value="NPHP3-like_N"/>
</dbReference>
<keyword evidence="2" id="KW-0040">ANK repeat</keyword>
<feature type="coiled-coil region" evidence="3">
    <location>
        <begin position="24"/>
        <end position="51"/>
    </location>
</feature>
<protein>
    <submittedName>
        <fullName evidence="6">Ankyrin</fullName>
    </submittedName>
</protein>
<sequence length="1074" mass="120670">MDPLSVAGSVAGLISLGDVVFRTLYHYVKEVKNAEQEVLDLKNEVAALNGVLHNLHLIAQDLEDSSIQHYSFRPDHINACLATLYKLNENINQTGLFHKGSIRTAIKKLTWPFKAANTKQFIEDIRQHRNSLSFALSADTLATLIECLSKQDELLQGVMDLETILRERKNIETRIALDDERQTILDYFLFVNPEDSFRTSLRLRYPTTGFWLTENETFTTWLRASNANLWLSGIPGAGKTVLSGLVIQRCMTLATSERAVAYFYCDYKDKNSQSIVNIMGSLASQLARQHENSFKLLKDYFATLQSQHQLPRMPEIQELTQLIRDMSSIFEDVRLVVDGLDECGDNAGAASLALRSLVAEHDSMSACFLSRDVPDIFEVLQKPFCSHIEIAAHTKDVDHYVRTEVEERLAKKQLRLKSNGLKEEIITQLVSRASGMFRWVSCQLDHLCELPTDALRRKALTQLPLTLFETYERLLMRVPEPSIPLFRRTLQWIAYADPSLSIEELTEIVSIDEDDETLDPEACPDAEDLLRLCGSLIRRTHLGIELAHFTVQEFLDTIKPDQVGLSRFRAAGAIEPTLAKHCVAYLCLPQFTQLSVALHGDSFESYKFYFYACRNLPKYLDSSQNDEDLIVRLQKLFGPQKAHNLANFLTAHLFRDHDGGMVERLQIWTSVCSHEFGSLHAAAMLHIAELCRRLVSEGSDVNQISKFGTPLECAVYGTKFAVQKITDYTSSLEHLHGPNAQNTIASLLDNGANCDPEVVHDTSLGYALLKGPMTAPSPFFMMLAHGMQLKPDAVEVISDPRGSSIEHLLLDVNQIEDAGITPEVKMLLLKLAERHDVDVSIQIPSAEFESDETYFDVVAYTIRQDAIAALTTLAHDSRFCKDVGFSDTDGTLLHFAARMGSLKSMEFLIDLGFDPGQLNDKNRTVLHEAVGKVENEVMLRKLVEKSTKHIADNRGETAWHAAAYWGHLKVLELLISHHGRDNPSLWQVDDSGLTPILTAIWHKETECASLLLSAYHLRRTASDNQQILGNTITSGFHSFLQELLDQESDASCTVFEHNPMDSIPTISTTLVDLP</sequence>
<dbReference type="Pfam" id="PF12796">
    <property type="entry name" value="Ank_2"/>
    <property type="match status" value="1"/>
</dbReference>
<dbReference type="SMART" id="SM00248">
    <property type="entry name" value="ANK"/>
    <property type="match status" value="5"/>
</dbReference>
<proteinExistence type="predicted"/>
<evidence type="ECO:0000259" key="4">
    <source>
        <dbReference type="Pfam" id="PF17111"/>
    </source>
</evidence>
<dbReference type="SUPFAM" id="SSF48403">
    <property type="entry name" value="Ankyrin repeat"/>
    <property type="match status" value="1"/>
</dbReference>
<evidence type="ECO:0000256" key="3">
    <source>
        <dbReference type="SAM" id="Coils"/>
    </source>
</evidence>
<evidence type="ECO:0000256" key="2">
    <source>
        <dbReference type="PROSITE-ProRule" id="PRU00023"/>
    </source>
</evidence>
<dbReference type="Pfam" id="PF17111">
    <property type="entry name" value="PigL_N"/>
    <property type="match status" value="1"/>
</dbReference>
<keyword evidence="7" id="KW-1185">Reference proteome</keyword>
<dbReference type="InterPro" id="IPR036770">
    <property type="entry name" value="Ankyrin_rpt-contain_sf"/>
</dbReference>
<name>A0A6A6ZBS8_9PLEO</name>
<dbReference type="PROSITE" id="PS50088">
    <property type="entry name" value="ANK_REPEAT"/>
    <property type="match status" value="1"/>
</dbReference>
<feature type="domain" description="Nephrocystin 3-like N-terminal" evidence="5">
    <location>
        <begin position="208"/>
        <end position="371"/>
    </location>
</feature>
<dbReference type="AlphaFoldDB" id="A0A6A6ZBS8"/>
<reference evidence="6" key="1">
    <citation type="journal article" date="2020" name="Stud. Mycol.">
        <title>101 Dothideomycetes genomes: a test case for predicting lifestyles and emergence of pathogens.</title>
        <authorList>
            <person name="Haridas S."/>
            <person name="Albert R."/>
            <person name="Binder M."/>
            <person name="Bloem J."/>
            <person name="Labutti K."/>
            <person name="Salamov A."/>
            <person name="Andreopoulos B."/>
            <person name="Baker S."/>
            <person name="Barry K."/>
            <person name="Bills G."/>
            <person name="Bluhm B."/>
            <person name="Cannon C."/>
            <person name="Castanera R."/>
            <person name="Culley D."/>
            <person name="Daum C."/>
            <person name="Ezra D."/>
            <person name="Gonzalez J."/>
            <person name="Henrissat B."/>
            <person name="Kuo A."/>
            <person name="Liang C."/>
            <person name="Lipzen A."/>
            <person name="Lutzoni F."/>
            <person name="Magnuson J."/>
            <person name="Mondo S."/>
            <person name="Nolan M."/>
            <person name="Ohm R."/>
            <person name="Pangilinan J."/>
            <person name="Park H.-J."/>
            <person name="Ramirez L."/>
            <person name="Alfaro M."/>
            <person name="Sun H."/>
            <person name="Tritt A."/>
            <person name="Yoshinaga Y."/>
            <person name="Zwiers L.-H."/>
            <person name="Turgeon B."/>
            <person name="Goodwin S."/>
            <person name="Spatafora J."/>
            <person name="Crous P."/>
            <person name="Grigoriev I."/>
        </authorList>
    </citation>
    <scope>NUCLEOTIDE SEQUENCE</scope>
    <source>
        <strain evidence="6">CBS 113818</strain>
    </source>
</reference>
<dbReference type="InterPro" id="IPR031348">
    <property type="entry name" value="PigL_N"/>
</dbReference>
<dbReference type="InterPro" id="IPR002110">
    <property type="entry name" value="Ankyrin_rpt"/>
</dbReference>
<evidence type="ECO:0000313" key="6">
    <source>
        <dbReference type="EMBL" id="KAF2818298.1"/>
    </source>
</evidence>
<dbReference type="OrthoDB" id="3944243at2759"/>
<dbReference type="Proteomes" id="UP000799424">
    <property type="component" value="Unassembled WGS sequence"/>
</dbReference>